<keyword evidence="5" id="KW-0597">Phosphoprotein</keyword>
<dbReference type="PANTHER" id="PTHR31169">
    <property type="entry name" value="OS05G0300700 PROTEIN"/>
    <property type="match status" value="1"/>
</dbReference>
<dbReference type="GO" id="GO:0005634">
    <property type="term" value="C:nucleus"/>
    <property type="evidence" value="ECO:0007669"/>
    <property type="project" value="UniProtKB-SubCell"/>
</dbReference>
<evidence type="ECO:0000256" key="5">
    <source>
        <dbReference type="ARBA" id="ARBA00022553"/>
    </source>
</evidence>
<reference evidence="13" key="1">
    <citation type="submission" date="2025-08" db="UniProtKB">
        <authorList>
            <consortium name="RefSeq"/>
        </authorList>
    </citation>
    <scope>IDENTIFICATION</scope>
</reference>
<evidence type="ECO:0000256" key="1">
    <source>
        <dbReference type="ARBA" id="ARBA00004123"/>
    </source>
</evidence>
<feature type="compositionally biased region" description="Basic and acidic residues" evidence="10">
    <location>
        <begin position="386"/>
        <end position="406"/>
    </location>
</feature>
<dbReference type="GO" id="GO:0006355">
    <property type="term" value="P:regulation of DNA-templated transcription"/>
    <property type="evidence" value="ECO:0007669"/>
    <property type="project" value="InterPro"/>
</dbReference>
<evidence type="ECO:0000313" key="12">
    <source>
        <dbReference type="Proteomes" id="UP000504607"/>
    </source>
</evidence>
<gene>
    <name evidence="13" type="primary">LOC105034836</name>
</gene>
<proteinExistence type="predicted"/>
<dbReference type="OrthoDB" id="298344at2759"/>
<dbReference type="RefSeq" id="XP_010908442.1">
    <property type="nucleotide sequence ID" value="XM_010910140.2"/>
</dbReference>
<keyword evidence="6" id="KW-0832">Ubl conjugation</keyword>
<evidence type="ECO:0000256" key="6">
    <source>
        <dbReference type="ARBA" id="ARBA00022843"/>
    </source>
</evidence>
<keyword evidence="12" id="KW-1185">Reference proteome</keyword>
<evidence type="ECO:0000259" key="11">
    <source>
        <dbReference type="Pfam" id="PF10497"/>
    </source>
</evidence>
<feature type="compositionally biased region" description="Basic and acidic residues" evidence="10">
    <location>
        <begin position="302"/>
        <end position="315"/>
    </location>
</feature>
<organism evidence="12 13">
    <name type="scientific">Elaeis guineensis var. tenera</name>
    <name type="common">Oil palm</name>
    <dbReference type="NCBI Taxonomy" id="51953"/>
    <lineage>
        <taxon>Eukaryota</taxon>
        <taxon>Viridiplantae</taxon>
        <taxon>Streptophyta</taxon>
        <taxon>Embryophyta</taxon>
        <taxon>Tracheophyta</taxon>
        <taxon>Spermatophyta</taxon>
        <taxon>Magnoliopsida</taxon>
        <taxon>Liliopsida</taxon>
        <taxon>Arecaceae</taxon>
        <taxon>Arecoideae</taxon>
        <taxon>Cocoseae</taxon>
        <taxon>Elaeidinae</taxon>
        <taxon>Elaeis</taxon>
    </lineage>
</organism>
<evidence type="ECO:0000313" key="13">
    <source>
        <dbReference type="RefSeq" id="XP_010908442.1"/>
    </source>
</evidence>
<keyword evidence="4" id="KW-1017">Isopeptide bond</keyword>
<evidence type="ECO:0000256" key="10">
    <source>
        <dbReference type="SAM" id="MobiDB-lite"/>
    </source>
</evidence>
<dbReference type="Pfam" id="PF10497">
    <property type="entry name" value="zf-4CXXC_R1"/>
    <property type="match status" value="1"/>
</dbReference>
<dbReference type="InterPro" id="IPR040221">
    <property type="entry name" value="CDCA7/CDA7L"/>
</dbReference>
<sequence>MVTTRKRAAAAEVLASPKKRSGKEPRRRSPSLPLLHPPSAAEGGSGYEKFREERIKENLERMQRLGILQLKSQLDPIVHYDPSKRPNHQKKVAQPSSGLDKTLAPPRRSSRLQNVTPVSYAEIHKKKDENLVKNRSVLPEKGANEEVYTDEHEKLLGTCETTWTLFVDGCGKDGRRIYDQIKGKTCHQCRQKTLGHRTHCSKCKLVQGQFCGDCLYMRYGENVLEVNKNPKWICPVCRGICNCSLCRIKKGWAPTGPLYKKVLQLGFRSVAHYLIQTRRSQRDSRDSESAQLVPLRNSPHFADAEDSPHLEKPLDLQDGMKLGSYEKNGNDCSKNGGFDSSDMHIVSNIEEENVIKLRGKSKEAEDSECTQEESSEKLMHLTVAKDSSHPKRSLEDGVKLEPHEQNINDFSENSQLNASDLRTVGNLAVESVTKLRTKNKKAKEPAAFVKRSPDCIAGRLRKRPDKP</sequence>
<dbReference type="Proteomes" id="UP000504607">
    <property type="component" value="Unplaced"/>
</dbReference>
<protein>
    <submittedName>
        <fullName evidence="13">Cell division cycle-associated 7-like protein</fullName>
    </submittedName>
</protein>
<dbReference type="PANTHER" id="PTHR31169:SF23">
    <property type="entry name" value="OS03G0572250 PROTEIN"/>
    <property type="match status" value="1"/>
</dbReference>
<feature type="region of interest" description="Disordered" evidence="10">
    <location>
        <begin position="436"/>
        <end position="467"/>
    </location>
</feature>
<feature type="compositionally biased region" description="Low complexity" evidence="10">
    <location>
        <begin position="30"/>
        <end position="39"/>
    </location>
</feature>
<keyword evidence="7" id="KW-0805">Transcription regulation</keyword>
<evidence type="ECO:0000256" key="3">
    <source>
        <dbReference type="ARBA" id="ARBA00022490"/>
    </source>
</evidence>
<dbReference type="GeneID" id="105034836"/>
<keyword evidence="9" id="KW-0539">Nucleus</keyword>
<evidence type="ECO:0000256" key="9">
    <source>
        <dbReference type="ARBA" id="ARBA00023242"/>
    </source>
</evidence>
<feature type="region of interest" description="Disordered" evidence="10">
    <location>
        <begin position="278"/>
        <end position="315"/>
    </location>
</feature>
<dbReference type="KEGG" id="egu:105034836"/>
<evidence type="ECO:0000256" key="2">
    <source>
        <dbReference type="ARBA" id="ARBA00004496"/>
    </source>
</evidence>
<name>A0A6I9QGW6_ELAGV</name>
<evidence type="ECO:0000256" key="4">
    <source>
        <dbReference type="ARBA" id="ARBA00022499"/>
    </source>
</evidence>
<evidence type="ECO:0000256" key="8">
    <source>
        <dbReference type="ARBA" id="ARBA00023163"/>
    </source>
</evidence>
<keyword evidence="3" id="KW-0963">Cytoplasm</keyword>
<keyword evidence="8" id="KW-0804">Transcription</keyword>
<dbReference type="InterPro" id="IPR018866">
    <property type="entry name" value="Znf-4CXXC_R1"/>
</dbReference>
<feature type="region of interest" description="Disordered" evidence="10">
    <location>
        <begin position="78"/>
        <end position="111"/>
    </location>
</feature>
<dbReference type="GO" id="GO:0005737">
    <property type="term" value="C:cytoplasm"/>
    <property type="evidence" value="ECO:0007669"/>
    <property type="project" value="UniProtKB-SubCell"/>
</dbReference>
<feature type="domain" description="Zinc-finger" evidence="11">
    <location>
        <begin position="178"/>
        <end position="274"/>
    </location>
</feature>
<dbReference type="InParanoid" id="A0A6I9QGW6"/>
<feature type="compositionally biased region" description="Basic residues" evidence="10">
    <location>
        <begin position="17"/>
        <end position="29"/>
    </location>
</feature>
<comment type="subcellular location">
    <subcellularLocation>
        <location evidence="2">Cytoplasm</location>
    </subcellularLocation>
    <subcellularLocation>
        <location evidence="1">Nucleus</location>
    </subcellularLocation>
</comment>
<feature type="region of interest" description="Disordered" evidence="10">
    <location>
        <begin position="384"/>
        <end position="414"/>
    </location>
</feature>
<feature type="region of interest" description="Disordered" evidence="10">
    <location>
        <begin position="1"/>
        <end position="48"/>
    </location>
</feature>
<accession>A0A6I9QGW6</accession>
<dbReference type="AlphaFoldDB" id="A0A6I9QGW6"/>
<evidence type="ECO:0000256" key="7">
    <source>
        <dbReference type="ARBA" id="ARBA00023015"/>
    </source>
</evidence>
<dbReference type="FunCoup" id="A0A6I9QGW6">
    <property type="interactions" value="8"/>
</dbReference>